<dbReference type="CDD" id="cd07247">
    <property type="entry name" value="SgaA_N_like"/>
    <property type="match status" value="1"/>
</dbReference>
<dbReference type="Gene3D" id="3.10.180.10">
    <property type="entry name" value="2,3-Dihydroxybiphenyl 1,2-Dioxygenase, domain 1"/>
    <property type="match status" value="2"/>
</dbReference>
<evidence type="ECO:0000313" key="3">
    <source>
        <dbReference type="Proteomes" id="UP001183648"/>
    </source>
</evidence>
<accession>A0ABU2BQZ7</accession>
<reference evidence="2 3" key="1">
    <citation type="submission" date="2023-07" db="EMBL/GenBank/DDBJ databases">
        <title>Sequencing the genomes of 1000 actinobacteria strains.</title>
        <authorList>
            <person name="Klenk H.-P."/>
        </authorList>
    </citation>
    <scope>NUCLEOTIDE SEQUENCE [LARGE SCALE GENOMIC DNA]</scope>
    <source>
        <strain evidence="2 3">DSM 19426</strain>
    </source>
</reference>
<evidence type="ECO:0000259" key="1">
    <source>
        <dbReference type="PROSITE" id="PS51819"/>
    </source>
</evidence>
<dbReference type="InterPro" id="IPR037523">
    <property type="entry name" value="VOC_core"/>
</dbReference>
<dbReference type="RefSeq" id="WP_310298440.1">
    <property type="nucleotide sequence ID" value="NZ_BAAAPS010000002.1"/>
</dbReference>
<proteinExistence type="predicted"/>
<dbReference type="InterPro" id="IPR004360">
    <property type="entry name" value="Glyas_Fos-R_dOase_dom"/>
</dbReference>
<dbReference type="PROSITE" id="PS51819">
    <property type="entry name" value="VOC"/>
    <property type="match status" value="2"/>
</dbReference>
<dbReference type="PANTHER" id="PTHR33993:SF10">
    <property type="entry name" value="CONSERVED PROTEIN"/>
    <property type="match status" value="1"/>
</dbReference>
<dbReference type="InterPro" id="IPR029068">
    <property type="entry name" value="Glyas_Bleomycin-R_OHBP_Dase"/>
</dbReference>
<dbReference type="Pfam" id="PF00903">
    <property type="entry name" value="Glyoxalase"/>
    <property type="match status" value="2"/>
</dbReference>
<keyword evidence="2" id="KW-0456">Lyase</keyword>
<dbReference type="SUPFAM" id="SSF54593">
    <property type="entry name" value="Glyoxalase/Bleomycin resistance protein/Dihydroxybiphenyl dioxygenase"/>
    <property type="match status" value="1"/>
</dbReference>
<keyword evidence="3" id="KW-1185">Reference proteome</keyword>
<feature type="domain" description="VOC" evidence="1">
    <location>
        <begin position="143"/>
        <end position="262"/>
    </location>
</feature>
<feature type="domain" description="VOC" evidence="1">
    <location>
        <begin position="16"/>
        <end position="129"/>
    </location>
</feature>
<organism evidence="2 3">
    <name type="scientific">Nocardioides marmoribigeumensis</name>
    <dbReference type="NCBI Taxonomy" id="433649"/>
    <lineage>
        <taxon>Bacteria</taxon>
        <taxon>Bacillati</taxon>
        <taxon>Actinomycetota</taxon>
        <taxon>Actinomycetes</taxon>
        <taxon>Propionibacteriales</taxon>
        <taxon>Nocardioidaceae</taxon>
        <taxon>Nocardioides</taxon>
    </lineage>
</organism>
<sequence>MTSPLATTDLHIPVGAPVWMDLVSSDVEASVAFYTQLLGWTCEEAGSPEGYRYLLHRGRAVGGVMANDPGWGMPDAWSVFLRTDDAAATAAAATAHGGTVLMEPCEVAPNGTFTILRDAGGAVVSAWQPGTEPGFGALMEAGAPTHFELHTRDFDATHAFYRGVFGWEDHVTDLPGFRYATYGAQGGDPAAVRAGIMDDAADAGMPEEPAHWAVYLGCDDARAVVERAASLGAEVLMPPEATPYGVLAVLRDPAGVEVRLQA</sequence>
<comment type="caution">
    <text evidence="2">The sequence shown here is derived from an EMBL/GenBank/DDBJ whole genome shotgun (WGS) entry which is preliminary data.</text>
</comment>
<evidence type="ECO:0000313" key="2">
    <source>
        <dbReference type="EMBL" id="MDR7361051.1"/>
    </source>
</evidence>
<dbReference type="GO" id="GO:0016829">
    <property type="term" value="F:lyase activity"/>
    <property type="evidence" value="ECO:0007669"/>
    <property type="project" value="UniProtKB-KW"/>
</dbReference>
<dbReference type="Proteomes" id="UP001183648">
    <property type="component" value="Unassembled WGS sequence"/>
</dbReference>
<dbReference type="InterPro" id="IPR052164">
    <property type="entry name" value="Anthracycline_SecMetBiosynth"/>
</dbReference>
<protein>
    <submittedName>
        <fullName evidence="2">Enzyme related to lactoylglutathione lyase</fullName>
    </submittedName>
</protein>
<gene>
    <name evidence="2" type="ORF">J2S63_000604</name>
</gene>
<dbReference type="EMBL" id="JAVDYG010000001">
    <property type="protein sequence ID" value="MDR7361051.1"/>
    <property type="molecule type" value="Genomic_DNA"/>
</dbReference>
<dbReference type="PANTHER" id="PTHR33993">
    <property type="entry name" value="GLYOXALASE-RELATED"/>
    <property type="match status" value="1"/>
</dbReference>
<name>A0ABU2BQZ7_9ACTN</name>